<dbReference type="EMBL" id="QGKW02002228">
    <property type="protein sequence ID" value="KAF2536904.1"/>
    <property type="molecule type" value="Genomic_DNA"/>
</dbReference>
<reference evidence="3" key="1">
    <citation type="submission" date="2019-12" db="EMBL/GenBank/DDBJ databases">
        <title>Genome sequencing and annotation of Brassica cretica.</title>
        <authorList>
            <person name="Studholme D.J."/>
            <person name="Sarris P.F."/>
        </authorList>
    </citation>
    <scope>NUCLEOTIDE SEQUENCE</scope>
    <source>
        <strain evidence="2">PFS-001/15</strain>
        <strain evidence="3">PFS-102/07</strain>
        <tissue evidence="3">Leaf</tissue>
    </source>
</reference>
<gene>
    <name evidence="2" type="ORF">F2Q68_00020973</name>
    <name evidence="3" type="ORF">F2Q70_00003489</name>
</gene>
<accession>A0A8S9IN41</accession>
<evidence type="ECO:0000256" key="1">
    <source>
        <dbReference type="SAM" id="MobiDB-lite"/>
    </source>
</evidence>
<dbReference type="AlphaFoldDB" id="A0A8S9IN41"/>
<name>A0A8S9IN41_BRACR</name>
<proteinExistence type="predicted"/>
<feature type="compositionally biased region" description="Polar residues" evidence="1">
    <location>
        <begin position="65"/>
        <end position="75"/>
    </location>
</feature>
<evidence type="ECO:0000313" key="2">
    <source>
        <dbReference type="EMBL" id="KAF2536904.1"/>
    </source>
</evidence>
<evidence type="ECO:0000313" key="3">
    <source>
        <dbReference type="EMBL" id="KAF2571298.1"/>
    </source>
</evidence>
<feature type="region of interest" description="Disordered" evidence="1">
    <location>
        <begin position="47"/>
        <end position="77"/>
    </location>
</feature>
<feature type="region of interest" description="Disordered" evidence="1">
    <location>
        <begin position="91"/>
        <end position="129"/>
    </location>
</feature>
<protein>
    <submittedName>
        <fullName evidence="3">Uncharacterized protein</fullName>
    </submittedName>
</protein>
<comment type="caution">
    <text evidence="3">The sequence shown here is derived from an EMBL/GenBank/DDBJ whole genome shotgun (WGS) entry which is preliminary data.</text>
</comment>
<dbReference type="EMBL" id="QGKY02001015">
    <property type="protein sequence ID" value="KAF2571298.1"/>
    <property type="molecule type" value="Genomic_DNA"/>
</dbReference>
<organism evidence="3">
    <name type="scientific">Brassica cretica</name>
    <name type="common">Mustard</name>
    <dbReference type="NCBI Taxonomy" id="69181"/>
    <lineage>
        <taxon>Eukaryota</taxon>
        <taxon>Viridiplantae</taxon>
        <taxon>Streptophyta</taxon>
        <taxon>Embryophyta</taxon>
        <taxon>Tracheophyta</taxon>
        <taxon>Spermatophyta</taxon>
        <taxon>Magnoliopsida</taxon>
        <taxon>eudicotyledons</taxon>
        <taxon>Gunneridae</taxon>
        <taxon>Pentapetalae</taxon>
        <taxon>rosids</taxon>
        <taxon>malvids</taxon>
        <taxon>Brassicales</taxon>
        <taxon>Brassicaceae</taxon>
        <taxon>Brassiceae</taxon>
        <taxon>Brassica</taxon>
    </lineage>
</organism>
<sequence length="173" mass="19857">MEWIAFNQVRSKTGTRRRVTYPLEALDETNPPAQTVRRSDLRRALTRRNNTRRRLASAQLASSSDQIPDQTQPSARRNKLAIDLISRPRLHASVSASTRDPDCKRPSQPHLATPTESVRLHSRPDRKKTARVRVAARVRGSSIDLWRSGFYNLENKGNPNSENMNRTWLFCKD</sequence>
<dbReference type="Proteomes" id="UP000712281">
    <property type="component" value="Unassembled WGS sequence"/>
</dbReference>